<dbReference type="Proteomes" id="UP000638849">
    <property type="component" value="Unassembled WGS sequence"/>
</dbReference>
<sequence>MVERLVPEGLWELFQRVVPEVPTRPQGGGRRRYGDREVLAAIIFVATTGCTWAQVPPVFGPSGATAHRRFMEWSQARVWAKLHRLVLDELESRGELDWSRCAIDSVNMRALKRGDLTGPNPVDRGKKGSKIHLITERTGLPVSIGISGANLHDSQALEPLVRGIPPIRSRRGPRRRRPTKLHGDKGYDYDHLRRWLRQRGIRHRIARKGIESSKRLGRHRWTIERTMSWLAGCRRLHRRYERKAAHFLAFTSIACTLICYRRLTK</sequence>
<accession>A0ABS0RAG0</accession>
<dbReference type="Pfam" id="PF13340">
    <property type="entry name" value="DUF4096"/>
    <property type="match status" value="1"/>
</dbReference>
<keyword evidence="4" id="KW-1185">Reference proteome</keyword>
<dbReference type="PANTHER" id="PTHR30007:SF1">
    <property type="entry name" value="BLR1914 PROTEIN"/>
    <property type="match status" value="1"/>
</dbReference>
<feature type="domain" description="Transposase IS4-like" evidence="1">
    <location>
        <begin position="101"/>
        <end position="257"/>
    </location>
</feature>
<evidence type="ECO:0000259" key="2">
    <source>
        <dbReference type="Pfam" id="PF13340"/>
    </source>
</evidence>
<dbReference type="PANTHER" id="PTHR30007">
    <property type="entry name" value="PHP DOMAIN PROTEIN"/>
    <property type="match status" value="1"/>
</dbReference>
<dbReference type="NCBIfam" id="NF033580">
    <property type="entry name" value="transpos_IS5_3"/>
    <property type="match status" value="1"/>
</dbReference>
<protein>
    <submittedName>
        <fullName evidence="3">IS5 family transposase</fullName>
    </submittedName>
</protein>
<name>A0ABS0RAG0_9ACTN</name>
<organism evidence="3 4">
    <name type="scientific">Streptomyces javensis</name>
    <dbReference type="NCBI Taxonomy" id="114698"/>
    <lineage>
        <taxon>Bacteria</taxon>
        <taxon>Bacillati</taxon>
        <taxon>Actinomycetota</taxon>
        <taxon>Actinomycetes</taxon>
        <taxon>Kitasatosporales</taxon>
        <taxon>Streptomycetaceae</taxon>
        <taxon>Streptomyces</taxon>
        <taxon>Streptomyces violaceusniger group</taxon>
    </lineage>
</organism>
<evidence type="ECO:0000259" key="1">
    <source>
        <dbReference type="Pfam" id="PF01609"/>
    </source>
</evidence>
<reference evidence="3 4" key="1">
    <citation type="submission" date="2020-12" db="EMBL/GenBank/DDBJ databases">
        <authorList>
            <person name="Kusuma A.B."/>
            <person name="Nouioui I."/>
            <person name="Goodfellow M."/>
        </authorList>
    </citation>
    <scope>NUCLEOTIDE SEQUENCE [LARGE SCALE GENOMIC DNA]</scope>
    <source>
        <strain evidence="3 4">DSM 41764</strain>
    </source>
</reference>
<dbReference type="EMBL" id="JAEEAQ010000123">
    <property type="protein sequence ID" value="MBI0314359.1"/>
    <property type="molecule type" value="Genomic_DNA"/>
</dbReference>
<feature type="domain" description="Insertion element IS402-like" evidence="2">
    <location>
        <begin position="8"/>
        <end position="83"/>
    </location>
</feature>
<gene>
    <name evidence="3" type="ORF">JBF12_15445</name>
</gene>
<evidence type="ECO:0000313" key="3">
    <source>
        <dbReference type="EMBL" id="MBI0314359.1"/>
    </source>
</evidence>
<dbReference type="Pfam" id="PF01609">
    <property type="entry name" value="DDE_Tnp_1"/>
    <property type="match status" value="1"/>
</dbReference>
<dbReference type="InterPro" id="IPR002559">
    <property type="entry name" value="Transposase_11"/>
</dbReference>
<evidence type="ECO:0000313" key="4">
    <source>
        <dbReference type="Proteomes" id="UP000638849"/>
    </source>
</evidence>
<dbReference type="InterPro" id="IPR025161">
    <property type="entry name" value="IS402-like_dom"/>
</dbReference>
<comment type="caution">
    <text evidence="3">The sequence shown here is derived from an EMBL/GenBank/DDBJ whole genome shotgun (WGS) entry which is preliminary data.</text>
</comment>
<proteinExistence type="predicted"/>